<dbReference type="SMART" id="SM00387">
    <property type="entry name" value="HATPase_c"/>
    <property type="match status" value="1"/>
</dbReference>
<dbReference type="GO" id="GO:0005524">
    <property type="term" value="F:ATP binding"/>
    <property type="evidence" value="ECO:0007669"/>
    <property type="project" value="UniProtKB-KW"/>
</dbReference>
<dbReference type="PRINTS" id="PR00344">
    <property type="entry name" value="BCTRLSENSOR"/>
</dbReference>
<dbReference type="PANTHER" id="PTHR43304:SF1">
    <property type="entry name" value="PAC DOMAIN-CONTAINING PROTEIN"/>
    <property type="match status" value="1"/>
</dbReference>
<gene>
    <name evidence="7" type="ORF">ACFSJU_06240</name>
</gene>
<keyword evidence="5" id="KW-0418">Kinase</keyword>
<keyword evidence="3" id="KW-0597">Phosphoprotein</keyword>
<proteinExistence type="predicted"/>
<dbReference type="PANTHER" id="PTHR43304">
    <property type="entry name" value="PHYTOCHROME-LIKE PROTEIN CPH1"/>
    <property type="match status" value="1"/>
</dbReference>
<keyword evidence="4" id="KW-0808">Transferase</keyword>
<sequence>MEMEDISVPDMVNKVFMQVSNLIEEIKPEVSFEVKANSVIYFNRTYFESIFLNLLTNALKYRSDKRRLKITIKLQEFEDKTIVTFEDNGIGFDLATVKPKIFGLYQRFHNHPDSKGLGLYLVKTHMEALGGSIDLESAVDEGTKFILTFNKIYAEQGSLH</sequence>
<protein>
    <recommendedName>
        <fullName evidence="2">histidine kinase</fullName>
        <ecNumber evidence="2">2.7.13.3</ecNumber>
    </recommendedName>
</protein>
<evidence type="ECO:0000259" key="6">
    <source>
        <dbReference type="PROSITE" id="PS50109"/>
    </source>
</evidence>
<dbReference type="EC" id="2.7.13.3" evidence="2"/>
<dbReference type="Pfam" id="PF02518">
    <property type="entry name" value="HATPase_c"/>
    <property type="match status" value="1"/>
</dbReference>
<evidence type="ECO:0000256" key="5">
    <source>
        <dbReference type="ARBA" id="ARBA00022777"/>
    </source>
</evidence>
<evidence type="ECO:0000256" key="2">
    <source>
        <dbReference type="ARBA" id="ARBA00012438"/>
    </source>
</evidence>
<reference evidence="8" key="1">
    <citation type="journal article" date="2019" name="Int. J. Syst. Evol. Microbiol.">
        <title>The Global Catalogue of Microorganisms (GCM) 10K type strain sequencing project: providing services to taxonomists for standard genome sequencing and annotation.</title>
        <authorList>
            <consortium name="The Broad Institute Genomics Platform"/>
            <consortium name="The Broad Institute Genome Sequencing Center for Infectious Disease"/>
            <person name="Wu L."/>
            <person name="Ma J."/>
        </authorList>
    </citation>
    <scope>NUCLEOTIDE SEQUENCE [LARGE SCALE GENOMIC DNA]</scope>
    <source>
        <strain evidence="8">KCTC 42217</strain>
    </source>
</reference>
<keyword evidence="7" id="KW-0547">Nucleotide-binding</keyword>
<evidence type="ECO:0000313" key="8">
    <source>
        <dbReference type="Proteomes" id="UP001597387"/>
    </source>
</evidence>
<accession>A0ABW4ZIW6</accession>
<feature type="domain" description="Histidine kinase" evidence="6">
    <location>
        <begin position="1"/>
        <end position="153"/>
    </location>
</feature>
<comment type="caution">
    <text evidence="7">The sequence shown here is derived from an EMBL/GenBank/DDBJ whole genome shotgun (WGS) entry which is preliminary data.</text>
</comment>
<evidence type="ECO:0000256" key="3">
    <source>
        <dbReference type="ARBA" id="ARBA00022553"/>
    </source>
</evidence>
<evidence type="ECO:0000256" key="1">
    <source>
        <dbReference type="ARBA" id="ARBA00000085"/>
    </source>
</evidence>
<dbReference type="InterPro" id="IPR036890">
    <property type="entry name" value="HATPase_C_sf"/>
</dbReference>
<dbReference type="InterPro" id="IPR005467">
    <property type="entry name" value="His_kinase_dom"/>
</dbReference>
<evidence type="ECO:0000256" key="4">
    <source>
        <dbReference type="ARBA" id="ARBA00022679"/>
    </source>
</evidence>
<organism evidence="7 8">
    <name type="scientific">Paradesertivirga mongoliensis</name>
    <dbReference type="NCBI Taxonomy" id="2100740"/>
    <lineage>
        <taxon>Bacteria</taxon>
        <taxon>Pseudomonadati</taxon>
        <taxon>Bacteroidota</taxon>
        <taxon>Sphingobacteriia</taxon>
        <taxon>Sphingobacteriales</taxon>
        <taxon>Sphingobacteriaceae</taxon>
        <taxon>Paradesertivirga</taxon>
    </lineage>
</organism>
<keyword evidence="7" id="KW-0067">ATP-binding</keyword>
<dbReference type="EMBL" id="JBHUHZ010000001">
    <property type="protein sequence ID" value="MFD2161985.1"/>
    <property type="molecule type" value="Genomic_DNA"/>
</dbReference>
<dbReference type="SUPFAM" id="SSF55874">
    <property type="entry name" value="ATPase domain of HSP90 chaperone/DNA topoisomerase II/histidine kinase"/>
    <property type="match status" value="1"/>
</dbReference>
<dbReference type="InterPro" id="IPR004358">
    <property type="entry name" value="Sig_transdc_His_kin-like_C"/>
</dbReference>
<comment type="catalytic activity">
    <reaction evidence="1">
        <text>ATP + protein L-histidine = ADP + protein N-phospho-L-histidine.</text>
        <dbReference type="EC" id="2.7.13.3"/>
    </reaction>
</comment>
<evidence type="ECO:0000313" key="7">
    <source>
        <dbReference type="EMBL" id="MFD2161985.1"/>
    </source>
</evidence>
<keyword evidence="8" id="KW-1185">Reference proteome</keyword>
<dbReference type="InterPro" id="IPR003594">
    <property type="entry name" value="HATPase_dom"/>
</dbReference>
<dbReference type="Gene3D" id="3.30.565.10">
    <property type="entry name" value="Histidine kinase-like ATPase, C-terminal domain"/>
    <property type="match status" value="1"/>
</dbReference>
<dbReference type="RefSeq" id="WP_379125808.1">
    <property type="nucleotide sequence ID" value="NZ_JBHUHZ010000001.1"/>
</dbReference>
<dbReference type="InterPro" id="IPR052162">
    <property type="entry name" value="Sensor_kinase/Photoreceptor"/>
</dbReference>
<dbReference type="Proteomes" id="UP001597387">
    <property type="component" value="Unassembled WGS sequence"/>
</dbReference>
<dbReference type="PROSITE" id="PS50109">
    <property type="entry name" value="HIS_KIN"/>
    <property type="match status" value="1"/>
</dbReference>
<name>A0ABW4ZIW6_9SPHI</name>